<evidence type="ECO:0000256" key="4">
    <source>
        <dbReference type="ARBA" id="ARBA00063781"/>
    </source>
</evidence>
<sequence length="675" mass="74514">MRQKIKLCEPQTVTIDPLSPENLVQGGNYKVYVKGETIGGKVLFEQEESVNFDSKSLSMFVQTDKAIYKPGSLVRFRVVVVNPNLTPYTDTVTVKVQDPNQNIITQHVNKALSKGVYTGEIQLASEPPLGDWLINVETKSGVKFDKSFTVDKYVLPKFEVNVKPPPFMTVNEDLSVLVEAKYTYGKGVSGKAKVTVEHPWRQWGPQPIFVPADGSGVVEVPEKDRPIERTVTLNNMGEGTVVFTNKELKGRQLIEDYGYSSIKIIATVTEDLTEIVRNGTAQITAHKSDTKLEIQKSGESFKPGLSYDAVLALKQMDDMPVKATVPKRVECTTVYNYPYVPDVTTQREDRTTKVVDLEADGTKLLTINPPLNCTSARIECAYDRTGKGNFTASEIQTTLHVEASKSPSNSFIQLIADNDGVIKAGETASFSVKTTEPLTYITMQVVARGSTVLSKEIAMDGQTAAIAFKTTDQMAPKARLVVYAVRQSNQEVLVDATDFKVSGLFRNNVSLSIDKDAVEPGQKVKFVVKADPESFVGLLAVDQSVLLLKSGNDITADMVEKDIELYDTSMGGGRRPWEGGFGMRAKRSIWYPWWGIGGKDAASIFENSGLVVLTDTYLYREPMPPKQYMMFGSNRAQAIDTQSLFAPPIAAPTNAVAVRSNFVETWIWVEQLLVE</sequence>
<feature type="domain" description="Alpha-2-macroglobulin bait region" evidence="6">
    <location>
        <begin position="412"/>
        <end position="548"/>
    </location>
</feature>
<dbReference type="Proteomes" id="UP000887566">
    <property type="component" value="Unplaced"/>
</dbReference>
<dbReference type="InterPro" id="IPR013783">
    <property type="entry name" value="Ig-like_fold"/>
</dbReference>
<dbReference type="Gene3D" id="2.60.40.10">
    <property type="entry name" value="Immunoglobulins"/>
    <property type="match status" value="1"/>
</dbReference>
<name>A0A914VZX1_9BILA</name>
<evidence type="ECO:0000256" key="2">
    <source>
        <dbReference type="ARBA" id="ARBA00023180"/>
    </source>
</evidence>
<evidence type="ECO:0000313" key="7">
    <source>
        <dbReference type="Proteomes" id="UP000887566"/>
    </source>
</evidence>
<dbReference type="Gene3D" id="2.60.40.1940">
    <property type="match status" value="1"/>
</dbReference>
<proteinExistence type="predicted"/>
<dbReference type="WBParaSite" id="PSAMB.scaffold2744size21506.g19041.t1">
    <property type="protein sequence ID" value="PSAMB.scaffold2744size21506.g19041.t1"/>
    <property type="gene ID" value="PSAMB.scaffold2744size21506.g19041"/>
</dbReference>
<dbReference type="Pfam" id="PF17791">
    <property type="entry name" value="MG3"/>
    <property type="match status" value="1"/>
</dbReference>
<dbReference type="Gene3D" id="6.20.50.160">
    <property type="match status" value="1"/>
</dbReference>
<dbReference type="SMART" id="SM01359">
    <property type="entry name" value="A2M_N_2"/>
    <property type="match status" value="1"/>
</dbReference>
<evidence type="ECO:0000256" key="5">
    <source>
        <dbReference type="ARBA" id="ARBA00078071"/>
    </source>
</evidence>
<dbReference type="Pfam" id="PF07703">
    <property type="entry name" value="A2M_BRD"/>
    <property type="match status" value="1"/>
</dbReference>
<dbReference type="InterPro" id="IPR002890">
    <property type="entry name" value="MG2"/>
</dbReference>
<accession>A0A914VZX1</accession>
<dbReference type="PANTHER" id="PTHR11412:SF175">
    <property type="entry name" value="TEP (THIOLESTER CONTAINING PROTEIN)"/>
    <property type="match status" value="1"/>
</dbReference>
<evidence type="ECO:0000256" key="1">
    <source>
        <dbReference type="ARBA" id="ARBA00022729"/>
    </source>
</evidence>
<dbReference type="Gene3D" id="2.60.40.1930">
    <property type="match status" value="2"/>
</dbReference>
<protein>
    <recommendedName>
        <fullName evidence="5">TEP1-F</fullName>
    </recommendedName>
</protein>
<dbReference type="PANTHER" id="PTHR11412">
    <property type="entry name" value="MACROGLOBULIN / COMPLEMENT"/>
    <property type="match status" value="1"/>
</dbReference>
<keyword evidence="7" id="KW-1185">Reference proteome</keyword>
<comment type="function">
    <text evidence="3">Binds covalently through a thioester bond to the pathogen surface resulting in pathogen clearance.</text>
</comment>
<dbReference type="FunFam" id="2.60.40.1930:FF:000001">
    <property type="entry name" value="CD109 isoform 3"/>
    <property type="match status" value="1"/>
</dbReference>
<dbReference type="Pfam" id="PF01835">
    <property type="entry name" value="MG2"/>
    <property type="match status" value="1"/>
</dbReference>
<evidence type="ECO:0000256" key="3">
    <source>
        <dbReference type="ARBA" id="ARBA00057615"/>
    </source>
</evidence>
<dbReference type="AlphaFoldDB" id="A0A914VZX1"/>
<dbReference type="InterPro" id="IPR050473">
    <property type="entry name" value="A2M/Complement_sys"/>
</dbReference>
<organism evidence="7 8">
    <name type="scientific">Plectus sambesii</name>
    <dbReference type="NCBI Taxonomy" id="2011161"/>
    <lineage>
        <taxon>Eukaryota</taxon>
        <taxon>Metazoa</taxon>
        <taxon>Ecdysozoa</taxon>
        <taxon>Nematoda</taxon>
        <taxon>Chromadorea</taxon>
        <taxon>Plectida</taxon>
        <taxon>Plectina</taxon>
        <taxon>Plectoidea</taxon>
        <taxon>Plectidae</taxon>
        <taxon>Plectus</taxon>
    </lineage>
</organism>
<comment type="subunit">
    <text evidence="4">Heterodimer of a TEP1-N chain and an TEP1-C chain non-covalently linked. Forms a complex composed of TEP1-N and TEP1-C heterodimer, LRIM1 and APL1C; the interaction stabilizes TEP1-N and TEP1-C heterodimer, prevents its binding to tissues while circulating in the hemolymph and protects the thioester bond from hydrolysis. Mature TEP1 and to a lesser extent full-length TEP1 interact with SPCLIP1; the interaction is induced by microbial infection.</text>
</comment>
<keyword evidence="2" id="KW-0325">Glycoprotein</keyword>
<reference evidence="8" key="1">
    <citation type="submission" date="2022-11" db="UniProtKB">
        <authorList>
            <consortium name="WormBaseParasite"/>
        </authorList>
    </citation>
    <scope>IDENTIFICATION</scope>
</reference>
<evidence type="ECO:0000259" key="6">
    <source>
        <dbReference type="SMART" id="SM01359"/>
    </source>
</evidence>
<dbReference type="InterPro" id="IPR041555">
    <property type="entry name" value="MG3"/>
</dbReference>
<dbReference type="InterPro" id="IPR011625">
    <property type="entry name" value="A2M_N_BRD"/>
</dbReference>
<keyword evidence="1" id="KW-0732">Signal</keyword>
<dbReference type="GO" id="GO:0004866">
    <property type="term" value="F:endopeptidase inhibitor activity"/>
    <property type="evidence" value="ECO:0007669"/>
    <property type="project" value="InterPro"/>
</dbReference>
<evidence type="ECO:0000313" key="8">
    <source>
        <dbReference type="WBParaSite" id="PSAMB.scaffold2744size21506.g19041.t1"/>
    </source>
</evidence>